<accession>A0A5J6MWU9</accession>
<evidence type="ECO:0000256" key="1">
    <source>
        <dbReference type="ARBA" id="ARBA00004719"/>
    </source>
</evidence>
<keyword evidence="11" id="KW-1185">Reference proteome</keyword>
<dbReference type="InterPro" id="IPR001647">
    <property type="entry name" value="HTH_TetR"/>
</dbReference>
<dbReference type="InterPro" id="IPR017757">
    <property type="entry name" value="Tscrpt_rep_BetI"/>
</dbReference>
<evidence type="ECO:0000256" key="3">
    <source>
        <dbReference type="ARBA" id="ARBA00023015"/>
    </source>
</evidence>
<evidence type="ECO:0000256" key="2">
    <source>
        <dbReference type="ARBA" id="ARBA00022491"/>
    </source>
</evidence>
<evidence type="ECO:0000313" key="11">
    <source>
        <dbReference type="Proteomes" id="UP000325797"/>
    </source>
</evidence>
<dbReference type="InterPro" id="IPR036271">
    <property type="entry name" value="Tet_transcr_reg_TetR-rel_C_sf"/>
</dbReference>
<dbReference type="PRINTS" id="PR00455">
    <property type="entry name" value="HTHTETR"/>
</dbReference>
<dbReference type="GO" id="GO:0045892">
    <property type="term" value="P:negative regulation of DNA-templated transcription"/>
    <property type="evidence" value="ECO:0007669"/>
    <property type="project" value="UniProtKB-UniRule"/>
</dbReference>
<feature type="DNA-binding region" description="H-T-H motif" evidence="7 8">
    <location>
        <begin position="31"/>
        <end position="50"/>
    </location>
</feature>
<organism evidence="10 11">
    <name type="scientific">Hypericibacter adhaerens</name>
    <dbReference type="NCBI Taxonomy" id="2602016"/>
    <lineage>
        <taxon>Bacteria</taxon>
        <taxon>Pseudomonadati</taxon>
        <taxon>Pseudomonadota</taxon>
        <taxon>Alphaproteobacteria</taxon>
        <taxon>Rhodospirillales</taxon>
        <taxon>Dongiaceae</taxon>
        <taxon>Hypericibacter</taxon>
    </lineage>
</organism>
<dbReference type="UniPathway" id="UPA00529"/>
<dbReference type="OrthoDB" id="9809265at2"/>
<reference evidence="10 11" key="1">
    <citation type="submission" date="2019-08" db="EMBL/GenBank/DDBJ databases">
        <title>Hyperibacter terrae gen. nov., sp. nov. and Hyperibacter viscosus sp. nov., two new members in the family Rhodospirillaceae isolated from the rhizosphere of Hypericum perforatum.</title>
        <authorList>
            <person name="Noviana Z."/>
        </authorList>
    </citation>
    <scope>NUCLEOTIDE SEQUENCE [LARGE SCALE GENOMIC DNA]</scope>
    <source>
        <strain evidence="10 11">R5959</strain>
    </source>
</reference>
<feature type="domain" description="HTH tetR-type" evidence="9">
    <location>
        <begin position="8"/>
        <end position="68"/>
    </location>
</feature>
<evidence type="ECO:0000256" key="7">
    <source>
        <dbReference type="HAMAP-Rule" id="MF_00768"/>
    </source>
</evidence>
<evidence type="ECO:0000256" key="8">
    <source>
        <dbReference type="PROSITE-ProRule" id="PRU00335"/>
    </source>
</evidence>
<dbReference type="InterPro" id="IPR009057">
    <property type="entry name" value="Homeodomain-like_sf"/>
</dbReference>
<dbReference type="HAMAP" id="MF_00768">
    <property type="entry name" value="HTH_type_BetI"/>
    <property type="match status" value="1"/>
</dbReference>
<dbReference type="RefSeq" id="WP_151116329.1">
    <property type="nucleotide sequence ID" value="NZ_CP042582.1"/>
</dbReference>
<gene>
    <name evidence="7 10" type="primary">betI</name>
    <name evidence="10" type="ORF">FRZ61_15730</name>
</gene>
<dbReference type="InterPro" id="IPR050109">
    <property type="entry name" value="HTH-type_TetR-like_transc_reg"/>
</dbReference>
<dbReference type="AlphaFoldDB" id="A0A5J6MWU9"/>
<evidence type="ECO:0000256" key="5">
    <source>
        <dbReference type="ARBA" id="ARBA00023163"/>
    </source>
</evidence>
<dbReference type="Gene3D" id="1.10.357.10">
    <property type="entry name" value="Tetracycline Repressor, domain 2"/>
    <property type="match status" value="1"/>
</dbReference>
<dbReference type="PROSITE" id="PS50977">
    <property type="entry name" value="HTH_TETR_2"/>
    <property type="match status" value="1"/>
</dbReference>
<dbReference type="NCBIfam" id="TIGR03384">
    <property type="entry name" value="betaine_BetI"/>
    <property type="match status" value="1"/>
</dbReference>
<dbReference type="InterPro" id="IPR039538">
    <property type="entry name" value="BetI_C"/>
</dbReference>
<evidence type="ECO:0000256" key="6">
    <source>
        <dbReference type="ARBA" id="ARBA00024936"/>
    </source>
</evidence>
<dbReference type="Pfam" id="PF00440">
    <property type="entry name" value="TetR_N"/>
    <property type="match status" value="1"/>
</dbReference>
<evidence type="ECO:0000256" key="4">
    <source>
        <dbReference type="ARBA" id="ARBA00023125"/>
    </source>
</evidence>
<dbReference type="SUPFAM" id="SSF46689">
    <property type="entry name" value="Homeodomain-like"/>
    <property type="match status" value="1"/>
</dbReference>
<dbReference type="KEGG" id="hadh:FRZ61_15730"/>
<dbReference type="Pfam" id="PF13977">
    <property type="entry name" value="TetR_C_6"/>
    <property type="match status" value="1"/>
</dbReference>
<dbReference type="NCBIfam" id="NF001978">
    <property type="entry name" value="PRK00767.1"/>
    <property type="match status" value="1"/>
</dbReference>
<sequence length="201" mass="22506">MPKLGLEPIRRRQLIEATIASIHEDGLADTTVSRISARAGMSPGIVHHYFVNKDDLLEATLRTLGAQVREVTRLKLGEASEPRERLRAIIGSWLAPEQLTPAAVAAWLSFWAQGRKQPRLARVQRAIICRLDSSLRHELKQLLPTIDAVRVAEGLSTLLEGLWLRAALSPYGLETERAMLIATDYLDLQLTRRREPQPQPA</sequence>
<keyword evidence="5 7" id="KW-0804">Transcription</keyword>
<dbReference type="SUPFAM" id="SSF48498">
    <property type="entry name" value="Tetracyclin repressor-like, C-terminal domain"/>
    <property type="match status" value="1"/>
</dbReference>
<dbReference type="EMBL" id="CP042582">
    <property type="protein sequence ID" value="QEX21644.1"/>
    <property type="molecule type" value="Genomic_DNA"/>
</dbReference>
<dbReference type="GO" id="GO:0003700">
    <property type="term" value="F:DNA-binding transcription factor activity"/>
    <property type="evidence" value="ECO:0007669"/>
    <property type="project" value="UniProtKB-UniRule"/>
</dbReference>
<proteinExistence type="inferred from homology"/>
<evidence type="ECO:0000259" key="9">
    <source>
        <dbReference type="PROSITE" id="PS50977"/>
    </source>
</evidence>
<comment type="pathway">
    <text evidence="1 7">Amine and polyamine biosynthesis; betaine biosynthesis via choline pathway [regulation].</text>
</comment>
<dbReference type="GO" id="GO:0000976">
    <property type="term" value="F:transcription cis-regulatory region binding"/>
    <property type="evidence" value="ECO:0007669"/>
    <property type="project" value="TreeGrafter"/>
</dbReference>
<keyword evidence="3 7" id="KW-0805">Transcription regulation</keyword>
<protein>
    <recommendedName>
        <fullName evidence="7">HTH-type transcriptional regulator BetI</fullName>
    </recommendedName>
</protein>
<evidence type="ECO:0000313" key="10">
    <source>
        <dbReference type="EMBL" id="QEX21644.1"/>
    </source>
</evidence>
<dbReference type="Proteomes" id="UP000325797">
    <property type="component" value="Chromosome"/>
</dbReference>
<keyword evidence="4 7" id="KW-0238">DNA-binding</keyword>
<comment type="function">
    <text evidence="7">Repressor involved in choline regulation of the bet genes.</text>
</comment>
<comment type="function">
    <text evidence="6">Repressor involved in the biosynthesis of the osmoprotectant glycine betaine. It represses transcription of the choline transporter BetT and the genes of BetAB involved in the synthesis of glycine betaine.</text>
</comment>
<dbReference type="PANTHER" id="PTHR30055:SF234">
    <property type="entry name" value="HTH-TYPE TRANSCRIPTIONAL REGULATOR BETI"/>
    <property type="match status" value="1"/>
</dbReference>
<dbReference type="GO" id="GO:0019285">
    <property type="term" value="P:glycine betaine biosynthetic process from choline"/>
    <property type="evidence" value="ECO:0007669"/>
    <property type="project" value="UniProtKB-UniRule"/>
</dbReference>
<dbReference type="PANTHER" id="PTHR30055">
    <property type="entry name" value="HTH-TYPE TRANSCRIPTIONAL REGULATOR RUTR"/>
    <property type="match status" value="1"/>
</dbReference>
<name>A0A5J6MWU9_9PROT</name>
<keyword evidence="2 7" id="KW-0678">Repressor</keyword>